<dbReference type="InterPro" id="IPR036291">
    <property type="entry name" value="NAD(P)-bd_dom_sf"/>
</dbReference>
<dbReference type="Pfam" id="PF01370">
    <property type="entry name" value="Epimerase"/>
    <property type="match status" value="1"/>
</dbReference>
<proteinExistence type="predicted"/>
<dbReference type="InterPro" id="IPR001509">
    <property type="entry name" value="Epimerase_deHydtase"/>
</dbReference>
<evidence type="ECO:0000313" key="3">
    <source>
        <dbReference type="Proteomes" id="UP001242021"/>
    </source>
</evidence>
<feature type="domain" description="NAD-dependent epimerase/dehydratase" evidence="1">
    <location>
        <begin position="4"/>
        <end position="220"/>
    </location>
</feature>
<evidence type="ECO:0000259" key="1">
    <source>
        <dbReference type="Pfam" id="PF01370"/>
    </source>
</evidence>
<dbReference type="InterPro" id="IPR050177">
    <property type="entry name" value="Lipid_A_modif_metabolic_enz"/>
</dbReference>
<dbReference type="RefSeq" id="WP_284602427.1">
    <property type="nucleotide sequence ID" value="NZ_CP098752.1"/>
</dbReference>
<dbReference type="Proteomes" id="UP001242021">
    <property type="component" value="Chromosome"/>
</dbReference>
<protein>
    <submittedName>
        <fullName evidence="2">NAD-dependent epimerase/dehydratase family protein</fullName>
    </submittedName>
</protein>
<dbReference type="Gene3D" id="3.40.50.720">
    <property type="entry name" value="NAD(P)-binding Rossmann-like Domain"/>
    <property type="match status" value="1"/>
</dbReference>
<evidence type="ECO:0000313" key="2">
    <source>
        <dbReference type="EMBL" id="WIH94185.1"/>
    </source>
</evidence>
<reference evidence="2" key="1">
    <citation type="submission" date="2022-06" db="EMBL/GenBank/DDBJ databases">
        <title>Brachyspira pilosicoli from pigs in Switzerland.</title>
        <authorList>
            <person name="Schmitt S."/>
            <person name="Arnold M."/>
            <person name="Rossano A."/>
            <person name="Perreten V."/>
        </authorList>
    </citation>
    <scope>NUCLEOTIDE SEQUENCE</scope>
    <source>
        <strain evidence="2">MEI4028</strain>
    </source>
</reference>
<name>A0AAJ6GFW0_BRAPL</name>
<dbReference type="AlphaFoldDB" id="A0AAJ6GFW0"/>
<dbReference type="PANTHER" id="PTHR43245">
    <property type="entry name" value="BIFUNCTIONAL POLYMYXIN RESISTANCE PROTEIN ARNA"/>
    <property type="match status" value="1"/>
</dbReference>
<accession>A0AAJ6GFW0</accession>
<dbReference type="EMBL" id="CP098754">
    <property type="protein sequence ID" value="WIH94185.1"/>
    <property type="molecule type" value="Genomic_DNA"/>
</dbReference>
<dbReference type="PANTHER" id="PTHR43245:SF13">
    <property type="entry name" value="UDP-D-APIOSE_UDP-D-XYLOSE SYNTHASE 2"/>
    <property type="match status" value="1"/>
</dbReference>
<organism evidence="2 3">
    <name type="scientific">Brachyspira pilosicoli</name>
    <name type="common">Serpulina pilosicoli</name>
    <dbReference type="NCBI Taxonomy" id="52584"/>
    <lineage>
        <taxon>Bacteria</taxon>
        <taxon>Pseudomonadati</taxon>
        <taxon>Spirochaetota</taxon>
        <taxon>Spirochaetia</taxon>
        <taxon>Brachyspirales</taxon>
        <taxon>Brachyspiraceae</taxon>
        <taxon>Brachyspira</taxon>
    </lineage>
</organism>
<dbReference type="CDD" id="cd08946">
    <property type="entry name" value="SDR_e"/>
    <property type="match status" value="1"/>
</dbReference>
<sequence length="290" mass="33795">MKKILVTGINGLIGQYIIEPLKELGFEVYGIGRKNIKVNNFNYIKCDINDYITIENLFNKIKPEYLIHLAWDIKDLESNYHFNLLASSINILNSFYKNSGKKALYVGSCFEYKFKDYPIKEYDELNLTTSYSKCKNYLREISEFYCLKNNIDFCWARVFYVYGKNENPKRIFPYIINNLKENKKVVINHSQLKKDYMFAGDIAKAIAFIIYSNFTGVINICSGKSLSLKEFALMIAKKMNKENLLELKELETNEPNIIVGDNSKLLNEIGFNEYSNIEDVIDNLIAEYCK</sequence>
<gene>
    <name evidence="2" type="ORF">NEH99_07770</name>
</gene>
<dbReference type="SUPFAM" id="SSF51735">
    <property type="entry name" value="NAD(P)-binding Rossmann-fold domains"/>
    <property type="match status" value="1"/>
</dbReference>